<sequence length="139" mass="16487">MVSRKIVVNLTDEQEALIPTYREKWRSIQNLVDLTERDQVTEAITAAYLISDYPKPKILFYNNPLAAIQEVAQSEDVLRYLGRSIKIKFLKRVFEHLQSGFKQEIEKRFLLDCEIKPYTLIFYTIQHKISLKFATFRTR</sequence>
<protein>
    <submittedName>
        <fullName evidence="1">Uncharacterized protein</fullName>
    </submittedName>
</protein>
<gene>
    <name evidence="1" type="ORF">NDI37_26150</name>
</gene>
<evidence type="ECO:0000313" key="2">
    <source>
        <dbReference type="Proteomes" id="UP001442494"/>
    </source>
</evidence>
<name>A0ABV0JWZ4_9CYAN</name>
<comment type="caution">
    <text evidence="1">The sequence shown here is derived from an EMBL/GenBank/DDBJ whole genome shotgun (WGS) entry which is preliminary data.</text>
</comment>
<organism evidence="1 2">
    <name type="scientific">Funiculus sociatus GB2-A5</name>
    <dbReference type="NCBI Taxonomy" id="2933946"/>
    <lineage>
        <taxon>Bacteria</taxon>
        <taxon>Bacillati</taxon>
        <taxon>Cyanobacteriota</taxon>
        <taxon>Cyanophyceae</taxon>
        <taxon>Coleofasciculales</taxon>
        <taxon>Coleofasciculaceae</taxon>
        <taxon>Funiculus</taxon>
    </lineage>
</organism>
<proteinExistence type="predicted"/>
<dbReference type="RefSeq" id="WP_190428139.1">
    <property type="nucleotide sequence ID" value="NZ_JAMPKK010000096.1"/>
</dbReference>
<keyword evidence="2" id="KW-1185">Reference proteome</keyword>
<accession>A0ABV0JWZ4</accession>
<evidence type="ECO:0000313" key="1">
    <source>
        <dbReference type="EMBL" id="MEP0867927.1"/>
    </source>
</evidence>
<dbReference type="Proteomes" id="UP001442494">
    <property type="component" value="Unassembled WGS sequence"/>
</dbReference>
<dbReference type="EMBL" id="JAMPKK010000096">
    <property type="protein sequence ID" value="MEP0867927.1"/>
    <property type="molecule type" value="Genomic_DNA"/>
</dbReference>
<reference evidence="1 2" key="1">
    <citation type="submission" date="2022-04" db="EMBL/GenBank/DDBJ databases">
        <title>Positive selection, recombination, and allopatry shape intraspecific diversity of widespread and dominant cyanobacteria.</title>
        <authorList>
            <person name="Wei J."/>
            <person name="Shu W."/>
            <person name="Hu C."/>
        </authorList>
    </citation>
    <scope>NUCLEOTIDE SEQUENCE [LARGE SCALE GENOMIC DNA]</scope>
    <source>
        <strain evidence="1 2">GB2-A5</strain>
    </source>
</reference>